<dbReference type="PANTHER" id="PTHR11122">
    <property type="entry name" value="APOSPORY-ASSOCIATED PROTEIN C-RELATED"/>
    <property type="match status" value="1"/>
</dbReference>
<dbReference type="InterPro" id="IPR014718">
    <property type="entry name" value="GH-type_carb-bd"/>
</dbReference>
<keyword evidence="2" id="KW-1185">Reference proteome</keyword>
<dbReference type="InterPro" id="IPR037481">
    <property type="entry name" value="LacX"/>
</dbReference>
<organism evidence="1 2">
    <name type="scientific">Proteiniclasticum sediminis</name>
    <dbReference type="NCBI Taxonomy" id="2804028"/>
    <lineage>
        <taxon>Bacteria</taxon>
        <taxon>Bacillati</taxon>
        <taxon>Bacillota</taxon>
        <taxon>Clostridia</taxon>
        <taxon>Eubacteriales</taxon>
        <taxon>Clostridiaceae</taxon>
        <taxon>Proteiniclasticum</taxon>
    </lineage>
</organism>
<dbReference type="PANTHER" id="PTHR11122:SF13">
    <property type="entry name" value="GLUCOSE-6-PHOSPHATE 1-EPIMERASE"/>
    <property type="match status" value="1"/>
</dbReference>
<evidence type="ECO:0000313" key="2">
    <source>
        <dbReference type="Proteomes" id="UP000675379"/>
    </source>
</evidence>
<dbReference type="GO" id="GO:0030246">
    <property type="term" value="F:carbohydrate binding"/>
    <property type="evidence" value="ECO:0007669"/>
    <property type="project" value="InterPro"/>
</dbReference>
<accession>A0A941CRT7</accession>
<dbReference type="Pfam" id="PF01263">
    <property type="entry name" value="Aldose_epim"/>
    <property type="match status" value="1"/>
</dbReference>
<dbReference type="Gene3D" id="2.70.98.10">
    <property type="match status" value="1"/>
</dbReference>
<proteinExistence type="predicted"/>
<reference evidence="1" key="1">
    <citation type="submission" date="2021-04" db="EMBL/GenBank/DDBJ databases">
        <title>Proteiniclasticum sedimins sp. nov., an obligate anaerobic bacterium isolated from anaerobic sludge.</title>
        <authorList>
            <person name="Liu J."/>
        </authorList>
    </citation>
    <scope>NUCLEOTIDE SEQUENCE</scope>
    <source>
        <strain evidence="1">BAD-10</strain>
    </source>
</reference>
<dbReference type="CDD" id="cd09024">
    <property type="entry name" value="Aldose_epim_lacX"/>
    <property type="match status" value="1"/>
</dbReference>
<gene>
    <name evidence="1" type="ORF">KCG48_12080</name>
</gene>
<dbReference type="EMBL" id="JAGSCS010000019">
    <property type="protein sequence ID" value="MBR0577052.1"/>
    <property type="molecule type" value="Genomic_DNA"/>
</dbReference>
<protein>
    <submittedName>
        <fullName evidence="1">Aldose 1-epimerase family protein</fullName>
    </submittedName>
</protein>
<dbReference type="InterPro" id="IPR008183">
    <property type="entry name" value="Aldose_1/G6P_1-epimerase"/>
</dbReference>
<name>A0A941CRT7_9CLOT</name>
<evidence type="ECO:0000313" key="1">
    <source>
        <dbReference type="EMBL" id="MBR0577052.1"/>
    </source>
</evidence>
<dbReference type="GO" id="GO:0005975">
    <property type="term" value="P:carbohydrate metabolic process"/>
    <property type="evidence" value="ECO:0007669"/>
    <property type="project" value="InterPro"/>
</dbReference>
<comment type="caution">
    <text evidence="1">The sequence shown here is derived from an EMBL/GenBank/DDBJ whole genome shotgun (WGS) entry which is preliminary data.</text>
</comment>
<sequence>MVHLKNEHLTVDIGEAAAEMTSLKDREEREYLLRDTRYWGYSSPVLFPVVGSLAGGVLRHEGNTFPLKRHGFARNHTFTVVSATEDTARLRLTSTPETLTTFPFPFQLDVLYTLKGQEVLITYEVTNPGKSPLPYSIGAHPAFWTTFAPEGFSAYTLEFEQPERLSTLKLNLENGLLLEKEDSLGENTRFLKLEKAIFQEDALVFRHLKSRHVTLTSPQDPRRVRVHIEGFPFLGIWTTPGDAPFICVEPWFGHADFEGFTGDFLNKPDNEILLPGETRTYTHRIEIL</sequence>
<dbReference type="InterPro" id="IPR011013">
    <property type="entry name" value="Gal_mutarotase_sf_dom"/>
</dbReference>
<dbReference type="AlphaFoldDB" id="A0A941CRT7"/>
<dbReference type="GO" id="GO:0016853">
    <property type="term" value="F:isomerase activity"/>
    <property type="evidence" value="ECO:0007669"/>
    <property type="project" value="InterPro"/>
</dbReference>
<dbReference type="RefSeq" id="WP_211802470.1">
    <property type="nucleotide sequence ID" value="NZ_JAGSCS010000019.1"/>
</dbReference>
<dbReference type="Proteomes" id="UP000675379">
    <property type="component" value="Unassembled WGS sequence"/>
</dbReference>
<dbReference type="SUPFAM" id="SSF74650">
    <property type="entry name" value="Galactose mutarotase-like"/>
    <property type="match status" value="1"/>
</dbReference>